<sequence length="62" mass="6826">MAPVFVVNHLKKGNQMKKIATFLLAVFVLGTISSLAQAGQCDYDWQRAKDGSRCGDRAANKR</sequence>
<dbReference type="AlphaFoldDB" id="A0A380VDA3"/>
<reference evidence="2 3" key="1">
    <citation type="submission" date="2018-06" db="EMBL/GenBank/DDBJ databases">
        <authorList>
            <consortium name="Pathogen Informatics"/>
            <person name="Doyle S."/>
        </authorList>
    </citation>
    <scope>NUCLEOTIDE SEQUENCE [LARGE SCALE GENOMIC DNA]</scope>
    <source>
        <strain evidence="2 3">NCTC10851</strain>
    </source>
</reference>
<proteinExistence type="predicted"/>
<accession>A0A380VDA3</accession>
<gene>
    <name evidence="2" type="ORF">NCTC10851_00761</name>
</gene>
<name>A0A380VDA3_9PAST</name>
<evidence type="ECO:0000256" key="1">
    <source>
        <dbReference type="SAM" id="SignalP"/>
    </source>
</evidence>
<feature type="signal peptide" evidence="1">
    <location>
        <begin position="1"/>
        <end position="38"/>
    </location>
</feature>
<keyword evidence="1" id="KW-0732">Signal</keyword>
<dbReference type="Proteomes" id="UP000254507">
    <property type="component" value="Unassembled WGS sequence"/>
</dbReference>
<organism evidence="2 3">
    <name type="scientific">Actinobacillus seminis</name>
    <dbReference type="NCBI Taxonomy" id="722"/>
    <lineage>
        <taxon>Bacteria</taxon>
        <taxon>Pseudomonadati</taxon>
        <taxon>Pseudomonadota</taxon>
        <taxon>Gammaproteobacteria</taxon>
        <taxon>Pasteurellales</taxon>
        <taxon>Pasteurellaceae</taxon>
        <taxon>Actinobacillus</taxon>
    </lineage>
</organism>
<dbReference type="EMBL" id="UFSB01000001">
    <property type="protein sequence ID" value="SUU35188.1"/>
    <property type="molecule type" value="Genomic_DNA"/>
</dbReference>
<protein>
    <submittedName>
        <fullName evidence="2">Uncharacterized protein</fullName>
    </submittedName>
</protein>
<feature type="chain" id="PRO_5016862832" evidence="1">
    <location>
        <begin position="39"/>
        <end position="62"/>
    </location>
</feature>
<evidence type="ECO:0000313" key="3">
    <source>
        <dbReference type="Proteomes" id="UP000254507"/>
    </source>
</evidence>
<evidence type="ECO:0000313" key="2">
    <source>
        <dbReference type="EMBL" id="SUU35188.1"/>
    </source>
</evidence>